<proteinExistence type="predicted"/>
<dbReference type="AlphaFoldDB" id="A0A5P8P0I3"/>
<protein>
    <submittedName>
        <fullName evidence="1">Uncharacterized protein</fullName>
    </submittedName>
</protein>
<name>A0A5P8P0I3_9BACT</name>
<dbReference type="KEGG" id="sulg:FJR48_05365"/>
<gene>
    <name evidence="1" type="ORF">FJR48_05365</name>
</gene>
<sequence>MQIFGRFDTKFDDEFLVEHYIYINEDNEKITTKDLELKLKKKRKHVAGTIFLFNPCMSPVGYNTNSSLASQGYEFNGDFEELNFDDMSNLLYQATKREYKGKLIEIKYLFNINLANIETTSILDKFAVDLDLYNSDQLTLFEKTMNYQDAANIRLTGKFVFMGVGHKYDPQHIGIKNYARDIAIKAKELGKEVVFLHDRNYNADECIEQSYFLHPLAQGKAKDTRAYAFKGSFMSNPPIIKRIE</sequence>
<dbReference type="RefSeq" id="WP_152307127.1">
    <property type="nucleotide sequence ID" value="NZ_CP043617.1"/>
</dbReference>
<keyword evidence="2" id="KW-1185">Reference proteome</keyword>
<evidence type="ECO:0000313" key="2">
    <source>
        <dbReference type="Proteomes" id="UP000326944"/>
    </source>
</evidence>
<dbReference type="OrthoDB" id="5333102at2"/>
<dbReference type="EMBL" id="CP043617">
    <property type="protein sequence ID" value="QFR49184.1"/>
    <property type="molecule type" value="Genomic_DNA"/>
</dbReference>
<dbReference type="Proteomes" id="UP000326944">
    <property type="component" value="Chromosome"/>
</dbReference>
<reference evidence="1 2" key="1">
    <citation type="submission" date="2019-09" db="EMBL/GenBank/DDBJ databases">
        <title>Sulfurimonas gotlandica sp. nov., a chemoautotrophic and psychrotolerant epsilonproteobacterium isolated from a pelagic redoxcline, and an emended description of the genus Sulfurimonas.</title>
        <authorList>
            <person name="Wang S."/>
            <person name="Jiang L."/>
            <person name="Shao S."/>
        </authorList>
    </citation>
    <scope>NUCLEOTIDE SEQUENCE [LARGE SCALE GENOMIC DNA]</scope>
    <source>
        <strain evidence="1 2">GYSZ_1</strain>
    </source>
</reference>
<accession>A0A5P8P0I3</accession>
<organism evidence="1 2">
    <name type="scientific">Sulfurimonas lithotrophica</name>
    <dbReference type="NCBI Taxonomy" id="2590022"/>
    <lineage>
        <taxon>Bacteria</taxon>
        <taxon>Pseudomonadati</taxon>
        <taxon>Campylobacterota</taxon>
        <taxon>Epsilonproteobacteria</taxon>
        <taxon>Campylobacterales</taxon>
        <taxon>Sulfurimonadaceae</taxon>
        <taxon>Sulfurimonas</taxon>
    </lineage>
</organism>
<evidence type="ECO:0000313" key="1">
    <source>
        <dbReference type="EMBL" id="QFR49184.1"/>
    </source>
</evidence>